<dbReference type="STRING" id="1343739.PAP_00185"/>
<dbReference type="Gene3D" id="3.40.50.11570">
    <property type="entry name" value="Protein of unknown function DUF257"/>
    <property type="match status" value="1"/>
</dbReference>
<proteinExistence type="predicted"/>
<dbReference type="HOGENOM" id="CLU_1340770_0_0_2"/>
<reference evidence="2" key="1">
    <citation type="submission" date="2013-06" db="EMBL/GenBank/DDBJ databases">
        <title>Complete Genome Sequence of Hyperthermophilic Palaeococcus pacificus DY20341T, Isolated from a Deep-Sea Hydrothermal Sediments.</title>
        <authorList>
            <person name="Zeng X."/>
            <person name="Shao Z."/>
        </authorList>
    </citation>
    <scope>NUCLEOTIDE SEQUENCE [LARGE SCALE GENOMIC DNA]</scope>
    <source>
        <strain evidence="2">DY20341</strain>
    </source>
</reference>
<dbReference type="RefSeq" id="WP_048163942.1">
    <property type="nucleotide sequence ID" value="NZ_CP006019.1"/>
</dbReference>
<dbReference type="GeneID" id="24841171"/>
<dbReference type="InterPro" id="IPR005489">
    <property type="entry name" value="DUF257"/>
</dbReference>
<evidence type="ECO:0000313" key="1">
    <source>
        <dbReference type="EMBL" id="AIF68484.1"/>
    </source>
</evidence>
<gene>
    <name evidence="1" type="ORF">PAP_00185</name>
</gene>
<dbReference type="eggNOG" id="arCOG03793">
    <property type="taxonomic scope" value="Archaea"/>
</dbReference>
<dbReference type="AlphaFoldDB" id="A0A075LQ76"/>
<reference evidence="1 2" key="2">
    <citation type="journal article" date="2015" name="Genome Announc.">
        <title>Complete Genome Sequence of Hyperthermophilic Piezophilic Archaeon Palaeococcus pacificus DY20341T, Isolated from Deep-Sea Hydrothermal Sediments.</title>
        <authorList>
            <person name="Zeng X."/>
            <person name="Jebbar M."/>
            <person name="Shao Z."/>
        </authorList>
    </citation>
    <scope>NUCLEOTIDE SEQUENCE [LARGE SCALE GENOMIC DNA]</scope>
    <source>
        <strain evidence="1 2">DY20341</strain>
    </source>
</reference>
<organism evidence="1 2">
    <name type="scientific">Palaeococcus pacificus DY20341</name>
    <dbReference type="NCBI Taxonomy" id="1343739"/>
    <lineage>
        <taxon>Archaea</taxon>
        <taxon>Methanobacteriati</taxon>
        <taxon>Methanobacteriota</taxon>
        <taxon>Thermococci</taxon>
        <taxon>Thermococcales</taxon>
        <taxon>Thermococcaceae</taxon>
        <taxon>Palaeococcus</taxon>
    </lineage>
</organism>
<accession>A0A075LQ76</accession>
<protein>
    <submittedName>
        <fullName evidence="1">Uncharacterized protein</fullName>
    </submittedName>
</protein>
<dbReference type="KEGG" id="ppac:PAP_00185"/>
<dbReference type="Proteomes" id="UP000027981">
    <property type="component" value="Chromosome"/>
</dbReference>
<dbReference type="OrthoDB" id="84887at2157"/>
<keyword evidence="2" id="KW-1185">Reference proteome</keyword>
<name>A0A075LQ76_9EURY</name>
<dbReference type="EMBL" id="CP006019">
    <property type="protein sequence ID" value="AIF68484.1"/>
    <property type="molecule type" value="Genomic_DNA"/>
</dbReference>
<evidence type="ECO:0000313" key="2">
    <source>
        <dbReference type="Proteomes" id="UP000027981"/>
    </source>
</evidence>
<dbReference type="Pfam" id="PF03192">
    <property type="entry name" value="DUF257"/>
    <property type="match status" value="1"/>
</dbReference>
<sequence length="205" mass="23711">MVPIRELFQKDVQMGDVLLIEYPSNYPIEDLVWGEIIPEIAESSLVLIDDFFGVGDLMFRNYVRKLSPSEYKRFFKIVKKIKVVKIGPGRASYGEIINEIPVSYDTHDFLNNYYMSINKVAKTQTKPLYFISIGISEYLYFGKEKALQTLLITRSYLPIEDWASIYLINKDMLGKEAVALLEELASWVVDISGEEEFKVNLKKKI</sequence>